<keyword evidence="2" id="KW-1185">Reference proteome</keyword>
<feature type="region of interest" description="Disordered" evidence="1">
    <location>
        <begin position="13"/>
        <end position="50"/>
    </location>
</feature>
<reference evidence="3" key="1">
    <citation type="submission" date="2025-08" db="UniProtKB">
        <authorList>
            <consortium name="RefSeq"/>
        </authorList>
    </citation>
    <scope>IDENTIFICATION</scope>
</reference>
<protein>
    <submittedName>
        <fullName evidence="3">Uncharacterized protein LOC111812119</fullName>
    </submittedName>
</protein>
<evidence type="ECO:0000313" key="2">
    <source>
        <dbReference type="Proteomes" id="UP000515203"/>
    </source>
</evidence>
<dbReference type="GeneID" id="111812119"/>
<accession>A0A6P6D4V2</accession>
<evidence type="ECO:0000313" key="3">
    <source>
        <dbReference type="RefSeq" id="XP_023555149.1"/>
    </source>
</evidence>
<feature type="region of interest" description="Disordered" evidence="1">
    <location>
        <begin position="118"/>
        <end position="238"/>
    </location>
</feature>
<evidence type="ECO:0000256" key="1">
    <source>
        <dbReference type="SAM" id="MobiDB-lite"/>
    </source>
</evidence>
<gene>
    <name evidence="3" type="primary">LOC111812119</name>
</gene>
<feature type="compositionally biased region" description="Basic residues" evidence="1">
    <location>
        <begin position="182"/>
        <end position="193"/>
    </location>
</feature>
<name>A0A6P6D4V2_OCTDE</name>
<dbReference type="RefSeq" id="XP_023555149.1">
    <property type="nucleotide sequence ID" value="XM_023699381.1"/>
</dbReference>
<dbReference type="AlphaFoldDB" id="A0A6P6D4V2"/>
<feature type="compositionally biased region" description="Low complexity" evidence="1">
    <location>
        <begin position="210"/>
        <end position="228"/>
    </location>
</feature>
<dbReference type="InParanoid" id="A0A6P6D4V2"/>
<sequence length="238" mass="24977">MFSGGFEVIRVPQVTGKHRPWRGGRAGGPGSAPPGLRQLPGAQERGRRGRRGLHALRVPVAVPHCRALCRTLLCCLSLSRTVPRCPASHFSRPSRPPNPAASHCPLLSLFPPTASSVPYWPPPPPPPPRGLAAHLPAGGRGKAGPNTRGIPHASTQTGCPQASENSASKGCCSRPRSCSLTQHRRRRRRRRPAHVPATPAPASGGGGLGAATSGPSRWAIAARAPGAPRARRSCPRAR</sequence>
<feature type="compositionally biased region" description="Pro residues" evidence="1">
    <location>
        <begin position="119"/>
        <end position="129"/>
    </location>
</feature>
<dbReference type="Proteomes" id="UP000515203">
    <property type="component" value="Unplaced"/>
</dbReference>
<proteinExistence type="predicted"/>
<organism evidence="2 3">
    <name type="scientific">Octodon degus</name>
    <name type="common">Degu</name>
    <name type="synonym">Sciurus degus</name>
    <dbReference type="NCBI Taxonomy" id="10160"/>
    <lineage>
        <taxon>Eukaryota</taxon>
        <taxon>Metazoa</taxon>
        <taxon>Chordata</taxon>
        <taxon>Craniata</taxon>
        <taxon>Vertebrata</taxon>
        <taxon>Euteleostomi</taxon>
        <taxon>Mammalia</taxon>
        <taxon>Eutheria</taxon>
        <taxon>Euarchontoglires</taxon>
        <taxon>Glires</taxon>
        <taxon>Rodentia</taxon>
        <taxon>Hystricomorpha</taxon>
        <taxon>Octodontidae</taxon>
        <taxon>Octodon</taxon>
    </lineage>
</organism>
<feature type="compositionally biased region" description="Basic residues" evidence="1">
    <location>
        <begin position="229"/>
        <end position="238"/>
    </location>
</feature>
<feature type="compositionally biased region" description="Polar residues" evidence="1">
    <location>
        <begin position="153"/>
        <end position="168"/>
    </location>
</feature>